<protein>
    <recommendedName>
        <fullName evidence="2">YqaJ viral recombinase domain-containing protein</fullName>
    </recommendedName>
</protein>
<name>A0A0F9MBB2_9ZZZZ</name>
<gene>
    <name evidence="1" type="ORF">LCGC14_1094830</name>
</gene>
<dbReference type="EMBL" id="LAZR01004885">
    <property type="protein sequence ID" value="KKN04710.1"/>
    <property type="molecule type" value="Genomic_DNA"/>
</dbReference>
<dbReference type="Gene3D" id="3.90.320.10">
    <property type="match status" value="1"/>
</dbReference>
<evidence type="ECO:0000313" key="1">
    <source>
        <dbReference type="EMBL" id="KKN04710.1"/>
    </source>
</evidence>
<evidence type="ECO:0008006" key="2">
    <source>
        <dbReference type="Google" id="ProtNLM"/>
    </source>
</evidence>
<dbReference type="InterPro" id="IPR011604">
    <property type="entry name" value="PDDEXK-like_dom_sf"/>
</dbReference>
<accession>A0A0F9MBB2</accession>
<dbReference type="AlphaFoldDB" id="A0A0F9MBB2"/>
<comment type="caution">
    <text evidence="1">The sequence shown here is derived from an EMBL/GenBank/DDBJ whole genome shotgun (WGS) entry which is preliminary data.</text>
</comment>
<reference evidence="1" key="1">
    <citation type="journal article" date="2015" name="Nature">
        <title>Complex archaea that bridge the gap between prokaryotes and eukaryotes.</title>
        <authorList>
            <person name="Spang A."/>
            <person name="Saw J.H."/>
            <person name="Jorgensen S.L."/>
            <person name="Zaremba-Niedzwiedzka K."/>
            <person name="Martijn J."/>
            <person name="Lind A.E."/>
            <person name="van Eijk R."/>
            <person name="Schleper C."/>
            <person name="Guy L."/>
            <person name="Ettema T.J."/>
        </authorList>
    </citation>
    <scope>NUCLEOTIDE SEQUENCE</scope>
</reference>
<sequence>MVLEETKGKTIHHKPPAFSGLWSASQLRCERYCYLIARGIEGDFVESAVLQEGQLHEDDVIAKMTAKGLVVTDRQQLLRHPSLPLEGHPDGRFVVAETTPDIRMPPGRYLLDVKSMDRSFYYKAVKDFIGNFPHLYRQLESYSLMSEDHEPIFVPVKNRASGEIHEIILDPDEAEWAEIEAMVARLDSAIHTQDFNYMDLHCPSADSIAGKYCPYRAVGLCEHQTNIPNVTEAQVVQALSDYEEGMTLEKMGGERKSVAKEIMVAYLKNHKVTRMKIGDKTPTITEGSRRSCNFDKLKETAPKIYDDVVSMSDYDKFEIR</sequence>
<proteinExistence type="predicted"/>
<organism evidence="1">
    <name type="scientific">marine sediment metagenome</name>
    <dbReference type="NCBI Taxonomy" id="412755"/>
    <lineage>
        <taxon>unclassified sequences</taxon>
        <taxon>metagenomes</taxon>
        <taxon>ecological metagenomes</taxon>
    </lineage>
</organism>